<organism evidence="2 3">
    <name type="scientific">Thermobispora bispora (strain ATCC 19993 / DSM 43833 / CBS 139.67 / JCM 10125 / KCTC 9307 / NBRC 14880 / R51)</name>
    <dbReference type="NCBI Taxonomy" id="469371"/>
    <lineage>
        <taxon>Bacteria</taxon>
        <taxon>Bacillati</taxon>
        <taxon>Actinomycetota</taxon>
        <taxon>Actinomycetes</taxon>
        <taxon>Streptosporangiales</taxon>
        <taxon>Streptosporangiaceae</taxon>
        <taxon>Thermobispora</taxon>
    </lineage>
</organism>
<dbReference type="eggNOG" id="ENOG5033U47">
    <property type="taxonomic scope" value="Bacteria"/>
</dbReference>
<evidence type="ECO:0008006" key="4">
    <source>
        <dbReference type="Google" id="ProtNLM"/>
    </source>
</evidence>
<evidence type="ECO:0000313" key="2">
    <source>
        <dbReference type="EMBL" id="ADG87435.1"/>
    </source>
</evidence>
<dbReference type="KEGG" id="tbi:Tbis_0710"/>
<dbReference type="EMBL" id="CP001874">
    <property type="protein sequence ID" value="ADG87435.1"/>
    <property type="molecule type" value="Genomic_DNA"/>
</dbReference>
<feature type="signal peptide" evidence="1">
    <location>
        <begin position="1"/>
        <end position="19"/>
    </location>
</feature>
<dbReference type="HOGENOM" id="CLU_860016_0_0_11"/>
<dbReference type="OrthoDB" id="3517939at2"/>
<gene>
    <name evidence="2" type="ordered locus">Tbis_0710</name>
</gene>
<name>D6Y5T9_THEBD</name>
<proteinExistence type="predicted"/>
<protein>
    <recommendedName>
        <fullName evidence="4">Lipoprotein</fullName>
    </recommendedName>
</protein>
<dbReference type="AlphaFoldDB" id="D6Y5T9"/>
<dbReference type="STRING" id="469371.Tbis_0710"/>
<dbReference type="Proteomes" id="UP000006640">
    <property type="component" value="Chromosome"/>
</dbReference>
<reference evidence="2 3" key="1">
    <citation type="submission" date="2010-01" db="EMBL/GenBank/DDBJ databases">
        <title>The complete genome of Thermobispora bispora DSM 43833.</title>
        <authorList>
            <consortium name="US DOE Joint Genome Institute (JGI-PGF)"/>
            <person name="Lucas S."/>
            <person name="Copeland A."/>
            <person name="Lapidus A."/>
            <person name="Glavina del Rio T."/>
            <person name="Dalin E."/>
            <person name="Tice H."/>
            <person name="Bruce D."/>
            <person name="Goodwin L."/>
            <person name="Pitluck S."/>
            <person name="Kyrpides N."/>
            <person name="Mavromatis K."/>
            <person name="Ivanova N."/>
            <person name="Mikhailova N."/>
            <person name="Chertkov O."/>
            <person name="Brettin T."/>
            <person name="Detter J.C."/>
            <person name="Han C."/>
            <person name="Larimer F."/>
            <person name="Land M."/>
            <person name="Hauser L."/>
            <person name="Markowitz V."/>
            <person name="Cheng J.-F."/>
            <person name="Hugenholtz P."/>
            <person name="Woyke T."/>
            <person name="Wu D."/>
            <person name="Jando M."/>
            <person name="Schneider S."/>
            <person name="Klenk H.-P."/>
            <person name="Eisen J.A."/>
        </authorList>
    </citation>
    <scope>NUCLEOTIDE SEQUENCE [LARGE SCALE GENOMIC DNA]</scope>
    <source>
        <strain evidence="3">ATCC 19993 / DSM 43833 / CBS 139.67 / JCM 10125 / KCTC 9307 / NBRC 14880 / R51</strain>
    </source>
</reference>
<evidence type="ECO:0000313" key="3">
    <source>
        <dbReference type="Proteomes" id="UP000006640"/>
    </source>
</evidence>
<accession>D6Y5T9</accession>
<sequence length="305" mass="32760">MLRRITALGLGLALLTACGGETQASGRQTTATPSSIPSTVTLDDAEAAFEIVRDLADAWRERDCAKIKHLTAEVERAVGERVCAAVRNGLPAPKFTNYRDPEFFLPAGGDDDEDPWFAALATTPSPAYFVFVRSGGRWRLALGPIPVAGDERRPAKDRAALARKAAVRARLVPPRHVTYLTDPAGLGGVRFRSGDPMRDLLKELVRTTESGGRLTADVGIEGTARTLPLPKDGALVFHTIRIDYEQRPGGGRPRYRPAEVRAFTGEAAKGTVRGTEMIALATAVDANDEMATVGMRRVLSGITAD</sequence>
<evidence type="ECO:0000256" key="1">
    <source>
        <dbReference type="SAM" id="SignalP"/>
    </source>
</evidence>
<feature type="chain" id="PRO_5039043451" description="Lipoprotein" evidence="1">
    <location>
        <begin position="20"/>
        <end position="305"/>
    </location>
</feature>
<dbReference type="RefSeq" id="WP_013130968.1">
    <property type="nucleotide sequence ID" value="NC_014165.1"/>
</dbReference>
<dbReference type="PROSITE" id="PS51257">
    <property type="entry name" value="PROKAR_LIPOPROTEIN"/>
    <property type="match status" value="1"/>
</dbReference>
<keyword evidence="3" id="KW-1185">Reference proteome</keyword>
<keyword evidence="1" id="KW-0732">Signal</keyword>